<sequence>MARLLCFGLIDWFLNFMIRTDSQTVVCKYLANYSRGHSKGLPRDIPHNRACVCKCTLNAK</sequence>
<evidence type="ECO:0000256" key="1">
    <source>
        <dbReference type="SAM" id="SignalP"/>
    </source>
</evidence>
<keyword evidence="1" id="KW-0732">Signal</keyword>
<dbReference type="EMBL" id="AY118609">
    <property type="protein sequence ID" value="AAM49978.1"/>
    <property type="molecule type" value="mRNA"/>
</dbReference>
<name>Q8MST6_DROME</name>
<feature type="signal peptide" evidence="1">
    <location>
        <begin position="1"/>
        <end position="22"/>
    </location>
</feature>
<organism evidence="2">
    <name type="scientific">Drosophila melanogaster</name>
    <name type="common">Fruit fly</name>
    <dbReference type="NCBI Taxonomy" id="7227"/>
    <lineage>
        <taxon>Eukaryota</taxon>
        <taxon>Metazoa</taxon>
        <taxon>Ecdysozoa</taxon>
        <taxon>Arthropoda</taxon>
        <taxon>Hexapoda</taxon>
        <taxon>Insecta</taxon>
        <taxon>Pterygota</taxon>
        <taxon>Neoptera</taxon>
        <taxon>Endopterygota</taxon>
        <taxon>Diptera</taxon>
        <taxon>Brachycera</taxon>
        <taxon>Muscomorpha</taxon>
        <taxon>Ephydroidea</taxon>
        <taxon>Drosophilidae</taxon>
        <taxon>Drosophila</taxon>
        <taxon>Sophophora</taxon>
    </lineage>
</organism>
<feature type="chain" id="PRO_5004311515" evidence="1">
    <location>
        <begin position="23"/>
        <end position="60"/>
    </location>
</feature>
<protein>
    <submittedName>
        <fullName evidence="2">LP09564p</fullName>
    </submittedName>
</protein>
<accession>Q8MST6</accession>
<reference evidence="2" key="1">
    <citation type="submission" date="2002-06" db="EMBL/GenBank/DDBJ databases">
        <authorList>
            <person name="Stapleton M."/>
            <person name="Brokstein P."/>
            <person name="Hong L."/>
            <person name="Agbayani A."/>
            <person name="Carlson J."/>
            <person name="Champe M."/>
            <person name="Chavez C."/>
            <person name="Dorsett V."/>
            <person name="Dresnek D."/>
            <person name="Farfan D."/>
            <person name="Frise E."/>
            <person name="George R."/>
            <person name="Gonzalez M."/>
            <person name="Guarin H."/>
            <person name="Kronmiller B."/>
            <person name="Li P."/>
            <person name="Liao G."/>
            <person name="Miranda A."/>
            <person name="Mungall C.J."/>
            <person name="Nunoo J."/>
            <person name="Pacleb J."/>
            <person name="Paragas V."/>
            <person name="Park S."/>
            <person name="Patel S."/>
            <person name="Phouanenavong S."/>
            <person name="Wan K."/>
            <person name="Yu C."/>
            <person name="Lewis S.E."/>
            <person name="Rubin G.M."/>
            <person name="Celniker S."/>
        </authorList>
    </citation>
    <scope>NUCLEOTIDE SEQUENCE</scope>
    <source>
        <strain evidence="2">Berkeley</strain>
    </source>
</reference>
<proteinExistence type="evidence at transcript level"/>
<dbReference type="AlphaFoldDB" id="Q8MST6"/>
<evidence type="ECO:0000313" key="2">
    <source>
        <dbReference type="EMBL" id="AAM49978.1"/>
    </source>
</evidence>